<dbReference type="STRING" id="888268.A0A1E5ULD5"/>
<dbReference type="PROSITE" id="PS51005">
    <property type="entry name" value="NAC"/>
    <property type="match status" value="1"/>
</dbReference>
<gene>
    <name evidence="7" type="ORF">BAE44_0025343</name>
</gene>
<proteinExistence type="predicted"/>
<feature type="region of interest" description="Disordered" evidence="5">
    <location>
        <begin position="1"/>
        <end position="67"/>
    </location>
</feature>
<evidence type="ECO:0000256" key="5">
    <source>
        <dbReference type="SAM" id="MobiDB-lite"/>
    </source>
</evidence>
<evidence type="ECO:0000256" key="3">
    <source>
        <dbReference type="ARBA" id="ARBA00023163"/>
    </source>
</evidence>
<keyword evidence="2" id="KW-0238">DNA-binding</keyword>
<reference evidence="7 8" key="1">
    <citation type="submission" date="2016-09" db="EMBL/GenBank/DDBJ databases">
        <title>The draft genome of Dichanthelium oligosanthes: A C3 panicoid grass species.</title>
        <authorList>
            <person name="Studer A.J."/>
            <person name="Schnable J.C."/>
            <person name="Brutnell T.P."/>
        </authorList>
    </citation>
    <scope>NUCLEOTIDE SEQUENCE [LARGE SCALE GENOMIC DNA]</scope>
    <source>
        <strain evidence="8">cv. Kellogg 1175</strain>
        <tissue evidence="7">Leaf</tissue>
    </source>
</reference>
<dbReference type="AlphaFoldDB" id="A0A1E5ULD5"/>
<feature type="non-terminal residue" evidence="7">
    <location>
        <position position="323"/>
    </location>
</feature>
<keyword evidence="1" id="KW-0805">Transcription regulation</keyword>
<evidence type="ECO:0000256" key="1">
    <source>
        <dbReference type="ARBA" id="ARBA00023015"/>
    </source>
</evidence>
<feature type="domain" description="NAC" evidence="6">
    <location>
        <begin position="276"/>
        <end position="323"/>
    </location>
</feature>
<dbReference type="GO" id="GO:0003677">
    <property type="term" value="F:DNA binding"/>
    <property type="evidence" value="ECO:0007669"/>
    <property type="project" value="UniProtKB-KW"/>
</dbReference>
<keyword evidence="4" id="KW-0539">Nucleus</keyword>
<dbReference type="Proteomes" id="UP000095767">
    <property type="component" value="Unassembled WGS sequence"/>
</dbReference>
<feature type="compositionally biased region" description="Polar residues" evidence="5">
    <location>
        <begin position="55"/>
        <end position="67"/>
    </location>
</feature>
<organism evidence="7 8">
    <name type="scientific">Dichanthelium oligosanthes</name>
    <dbReference type="NCBI Taxonomy" id="888268"/>
    <lineage>
        <taxon>Eukaryota</taxon>
        <taxon>Viridiplantae</taxon>
        <taxon>Streptophyta</taxon>
        <taxon>Embryophyta</taxon>
        <taxon>Tracheophyta</taxon>
        <taxon>Spermatophyta</taxon>
        <taxon>Magnoliopsida</taxon>
        <taxon>Liliopsida</taxon>
        <taxon>Poales</taxon>
        <taxon>Poaceae</taxon>
        <taxon>PACMAD clade</taxon>
        <taxon>Panicoideae</taxon>
        <taxon>Panicodae</taxon>
        <taxon>Paniceae</taxon>
        <taxon>Dichantheliinae</taxon>
        <taxon>Dichanthelium</taxon>
    </lineage>
</organism>
<dbReference type="SUPFAM" id="SSF101941">
    <property type="entry name" value="NAC domain"/>
    <property type="match status" value="1"/>
</dbReference>
<comment type="caution">
    <text evidence="7">The sequence shown here is derived from an EMBL/GenBank/DDBJ whole genome shotgun (WGS) entry which is preliminary data.</text>
</comment>
<dbReference type="InterPro" id="IPR003441">
    <property type="entry name" value="NAC-dom"/>
</dbReference>
<dbReference type="OrthoDB" id="692148at2759"/>
<feature type="region of interest" description="Disordered" evidence="5">
    <location>
        <begin position="155"/>
        <end position="200"/>
    </location>
</feature>
<sequence>MVIVSPVEELASSPPLAADAAVRASQPQASNPVPESLFDDQGTTAWSSHPPPYASTATTSSGFNPSSSTTPLSLMDTFFTQSPPGACIMWPVIAEPSFYNYAPQTQCAIPPVPVPMQTTPPMLVQTTSVEPSYYRQQQRTASAAAEALIFHEDPDAHRAQESTKLAPRKTAAAKPVFKPPKRAAARSNRAASPRTASVADPGTMAGQVQVQEPEQAGSVVAVAAADQIAPYTNSMALLCQEQWQLQSACSNSLGAGDQATAVVGQEVMMGPYADTSPSGVRFKPTDEELIFYLRLKHAGVQKMPVDFFKEVDVYHVHPETTKG</sequence>
<dbReference type="InterPro" id="IPR036093">
    <property type="entry name" value="NAC_dom_sf"/>
</dbReference>
<evidence type="ECO:0000313" key="7">
    <source>
        <dbReference type="EMBL" id="OEL13638.1"/>
    </source>
</evidence>
<keyword evidence="3" id="KW-0804">Transcription</keyword>
<feature type="compositionally biased region" description="Low complexity" evidence="5">
    <location>
        <begin position="185"/>
        <end position="197"/>
    </location>
</feature>
<dbReference type="EMBL" id="LWDX02072709">
    <property type="protein sequence ID" value="OEL13638.1"/>
    <property type="molecule type" value="Genomic_DNA"/>
</dbReference>
<dbReference type="GO" id="GO:0006355">
    <property type="term" value="P:regulation of DNA-templated transcription"/>
    <property type="evidence" value="ECO:0007669"/>
    <property type="project" value="InterPro"/>
</dbReference>
<evidence type="ECO:0000313" key="8">
    <source>
        <dbReference type="Proteomes" id="UP000095767"/>
    </source>
</evidence>
<evidence type="ECO:0000259" key="6">
    <source>
        <dbReference type="PROSITE" id="PS51005"/>
    </source>
</evidence>
<name>A0A1E5ULD5_9POAL</name>
<keyword evidence="8" id="KW-1185">Reference proteome</keyword>
<dbReference type="Pfam" id="PF02365">
    <property type="entry name" value="NAM"/>
    <property type="match status" value="1"/>
</dbReference>
<protein>
    <recommendedName>
        <fullName evidence="6">NAC domain-containing protein</fullName>
    </recommendedName>
</protein>
<feature type="compositionally biased region" description="Low complexity" evidence="5">
    <location>
        <begin position="10"/>
        <end position="21"/>
    </location>
</feature>
<evidence type="ECO:0000256" key="2">
    <source>
        <dbReference type="ARBA" id="ARBA00023125"/>
    </source>
</evidence>
<evidence type="ECO:0000256" key="4">
    <source>
        <dbReference type="ARBA" id="ARBA00023242"/>
    </source>
</evidence>
<accession>A0A1E5ULD5</accession>